<evidence type="ECO:0000259" key="1">
    <source>
        <dbReference type="Pfam" id="PF18765"/>
    </source>
</evidence>
<dbReference type="Pfam" id="PF18765">
    <property type="entry name" value="Polbeta"/>
    <property type="match status" value="1"/>
</dbReference>
<gene>
    <name evidence="2" type="ORF">COT50_00190</name>
</gene>
<evidence type="ECO:0000313" key="3">
    <source>
        <dbReference type="Proteomes" id="UP000231252"/>
    </source>
</evidence>
<dbReference type="InterPro" id="IPR052930">
    <property type="entry name" value="TA_antitoxin_MntA"/>
</dbReference>
<protein>
    <recommendedName>
        <fullName evidence="1">Polymerase beta nucleotidyltransferase domain-containing protein</fullName>
    </recommendedName>
</protein>
<dbReference type="NCBIfam" id="NF047752">
    <property type="entry name" value="MntA_antitoxin"/>
    <property type="match status" value="1"/>
</dbReference>
<dbReference type="SUPFAM" id="SSF81301">
    <property type="entry name" value="Nucleotidyltransferase"/>
    <property type="match status" value="1"/>
</dbReference>
<organism evidence="2 3">
    <name type="scientific">candidate division WWE3 bacterium CG08_land_8_20_14_0_20_41_10</name>
    <dbReference type="NCBI Taxonomy" id="1975085"/>
    <lineage>
        <taxon>Bacteria</taxon>
        <taxon>Katanobacteria</taxon>
    </lineage>
</organism>
<dbReference type="InterPro" id="IPR041633">
    <property type="entry name" value="Polbeta"/>
</dbReference>
<sequence length="148" mass="16995">MNDSVITSQLNLISNALAQKPEVNTVYLYGSFAKGDALESSDIDIGVHLDPSFKPDLQYMGGILEEIKALAKDRKVDAFVINSMSPLFRFNVICPNKVLYCKNQEKRVDFELKTRRDYEDYLPFFNYRTEMAVKESKRRVSERAQRAG</sequence>
<dbReference type="PANTHER" id="PTHR43852">
    <property type="entry name" value="NUCLEOTIDYLTRANSFERASE"/>
    <property type="match status" value="1"/>
</dbReference>
<dbReference type="CDD" id="cd05403">
    <property type="entry name" value="NT_KNTase_like"/>
    <property type="match status" value="1"/>
</dbReference>
<dbReference type="Proteomes" id="UP000231252">
    <property type="component" value="Unassembled WGS sequence"/>
</dbReference>
<dbReference type="PANTHER" id="PTHR43852:SF3">
    <property type="entry name" value="NUCLEOTIDYLTRANSFERASE"/>
    <property type="match status" value="1"/>
</dbReference>
<evidence type="ECO:0000313" key="2">
    <source>
        <dbReference type="EMBL" id="PIS22783.1"/>
    </source>
</evidence>
<dbReference type="EMBL" id="PEYU01000002">
    <property type="protein sequence ID" value="PIS22783.1"/>
    <property type="molecule type" value="Genomic_DNA"/>
</dbReference>
<accession>A0A2H0XCZ1</accession>
<dbReference type="Gene3D" id="3.30.460.10">
    <property type="entry name" value="Beta Polymerase, domain 2"/>
    <property type="match status" value="1"/>
</dbReference>
<reference evidence="3" key="1">
    <citation type="submission" date="2017-09" db="EMBL/GenBank/DDBJ databases">
        <title>Depth-based differentiation of microbial function through sediment-hosted aquifers and enrichment of novel symbionts in the deep terrestrial subsurface.</title>
        <authorList>
            <person name="Probst A.J."/>
            <person name="Ladd B."/>
            <person name="Jarett J.K."/>
            <person name="Geller-Mcgrath D.E."/>
            <person name="Sieber C.M.K."/>
            <person name="Emerson J.B."/>
            <person name="Anantharaman K."/>
            <person name="Thomas B.C."/>
            <person name="Malmstrom R."/>
            <person name="Stieglmeier M."/>
            <person name="Klingl A."/>
            <person name="Woyke T."/>
            <person name="Ryan C.M."/>
            <person name="Banfield J.F."/>
        </authorList>
    </citation>
    <scope>NUCLEOTIDE SEQUENCE [LARGE SCALE GENOMIC DNA]</scope>
</reference>
<proteinExistence type="predicted"/>
<name>A0A2H0XCZ1_UNCKA</name>
<dbReference type="AlphaFoldDB" id="A0A2H0XCZ1"/>
<dbReference type="InterPro" id="IPR043519">
    <property type="entry name" value="NT_sf"/>
</dbReference>
<feature type="domain" description="Polymerase beta nucleotidyltransferase" evidence="1">
    <location>
        <begin position="13"/>
        <end position="105"/>
    </location>
</feature>
<comment type="caution">
    <text evidence="2">The sequence shown here is derived from an EMBL/GenBank/DDBJ whole genome shotgun (WGS) entry which is preliminary data.</text>
</comment>